<protein>
    <submittedName>
        <fullName evidence="1">Uncharacterized protein</fullName>
    </submittedName>
</protein>
<evidence type="ECO:0000313" key="2">
    <source>
        <dbReference type="EMBL" id="CAB4200095.1"/>
    </source>
</evidence>
<dbReference type="EMBL" id="LR797107">
    <property type="protein sequence ID" value="CAB4187186.1"/>
    <property type="molecule type" value="Genomic_DNA"/>
</dbReference>
<organism evidence="1">
    <name type="scientific">uncultured Caudovirales phage</name>
    <dbReference type="NCBI Taxonomy" id="2100421"/>
    <lineage>
        <taxon>Viruses</taxon>
        <taxon>Duplodnaviria</taxon>
        <taxon>Heunggongvirae</taxon>
        <taxon>Uroviricota</taxon>
        <taxon>Caudoviricetes</taxon>
        <taxon>Peduoviridae</taxon>
        <taxon>Maltschvirus</taxon>
        <taxon>Maltschvirus maltsch</taxon>
    </lineage>
</organism>
<evidence type="ECO:0000313" key="1">
    <source>
        <dbReference type="EMBL" id="CAB4187186.1"/>
    </source>
</evidence>
<sequence>MSVFQSFMSEQLEEAKAVGEVERLLEEHAKSRELATLAMIPPAPVEPLGHDLVDATTPSAPRALPELTAADKLRLGQIMALIRGPHTKAVLKVVRRYMPDLFAAEPSS</sequence>
<reference evidence="1" key="1">
    <citation type="submission" date="2020-05" db="EMBL/GenBank/DDBJ databases">
        <authorList>
            <person name="Chiriac C."/>
            <person name="Salcher M."/>
            <person name="Ghai R."/>
            <person name="Kavagutti S V."/>
        </authorList>
    </citation>
    <scope>NUCLEOTIDE SEQUENCE</scope>
</reference>
<name>A0A6J5QXL0_9CAUD</name>
<dbReference type="EMBL" id="LR797292">
    <property type="protein sequence ID" value="CAB4200095.1"/>
    <property type="molecule type" value="Genomic_DNA"/>
</dbReference>
<proteinExistence type="predicted"/>
<accession>A0A6J5QXL0</accession>
<gene>
    <name evidence="1" type="ORF">UFOVP1154_16</name>
    <name evidence="2" type="ORF">UFOVP1341_21</name>
    <name evidence="3" type="ORF">UFOVP1601_6</name>
</gene>
<dbReference type="EMBL" id="LR797469">
    <property type="protein sequence ID" value="CAB4218228.1"/>
    <property type="molecule type" value="Genomic_DNA"/>
</dbReference>
<evidence type="ECO:0000313" key="3">
    <source>
        <dbReference type="EMBL" id="CAB4218228.1"/>
    </source>
</evidence>